<dbReference type="Proteomes" id="UP001470230">
    <property type="component" value="Unassembled WGS sequence"/>
</dbReference>
<reference evidence="2 4" key="1">
    <citation type="submission" date="2024-04" db="EMBL/GenBank/DDBJ databases">
        <title>Tritrichomonas musculus Genome.</title>
        <authorList>
            <person name="Alves-Ferreira E."/>
            <person name="Grigg M."/>
            <person name="Lorenzi H."/>
            <person name="Galac M."/>
        </authorList>
    </citation>
    <scope>NUCLEOTIDE SEQUENCE [LARGE SCALE GENOMIC DNA]</scope>
    <source>
        <strain evidence="2 4">EAF2021</strain>
    </source>
</reference>
<keyword evidence="1" id="KW-1133">Transmembrane helix</keyword>
<name>A0ABR2GLF0_9EUKA</name>
<evidence type="ECO:0000256" key="1">
    <source>
        <dbReference type="SAM" id="Phobius"/>
    </source>
</evidence>
<dbReference type="InterPro" id="IPR036770">
    <property type="entry name" value="Ankyrin_rpt-contain_sf"/>
</dbReference>
<feature type="transmembrane region" description="Helical" evidence="1">
    <location>
        <begin position="381"/>
        <end position="402"/>
    </location>
</feature>
<accession>A0ABR2GLF0</accession>
<proteinExistence type="predicted"/>
<dbReference type="PANTHER" id="PTHR24159:SF5">
    <property type="entry name" value="ANK_REP_REGION DOMAIN-CONTAINING PROTEIN"/>
    <property type="match status" value="1"/>
</dbReference>
<keyword evidence="4" id="KW-1185">Reference proteome</keyword>
<keyword evidence="1" id="KW-0472">Membrane</keyword>
<dbReference type="PANTHER" id="PTHR24159">
    <property type="match status" value="1"/>
</dbReference>
<protein>
    <recommendedName>
        <fullName evidence="5">DUF3447 domain-containing protein</fullName>
    </recommendedName>
</protein>
<keyword evidence="1" id="KW-0812">Transmembrane</keyword>
<organism evidence="2 4">
    <name type="scientific">Tritrichomonas musculus</name>
    <dbReference type="NCBI Taxonomy" id="1915356"/>
    <lineage>
        <taxon>Eukaryota</taxon>
        <taxon>Metamonada</taxon>
        <taxon>Parabasalia</taxon>
        <taxon>Tritrichomonadida</taxon>
        <taxon>Tritrichomonadidae</taxon>
        <taxon>Tritrichomonas</taxon>
    </lineage>
</organism>
<gene>
    <name evidence="2" type="ORF">M9Y10_025844</name>
    <name evidence="3" type="ORF">M9Y10_042907</name>
</gene>
<sequence>MDHFSFIQNYVNKMKVIQEKILSFIENQDSNEETLTDIINYIDQEKIRENPHDLRLLLQIISQISKCHYRHQNFFGKITKILQKLKEEIRSMLTNQEIYVIFKFSLPILIFLNEEGLFNFDENILYFINSYESVAPYFFPEFKKYFGNCQEKYNYIVRCLKKNHPNIFEEIEKDEFNEKRKNGESDSYLCELIQKDSVEEFISFVNRSNLSLSETAIKLTCFETNFLILNEISMIEYAAFYGSIQIFQYLKMNGVQLTPSLWPYAIHSKNQEIIRLLEENKVEPEDKTFNECFLLALQCHHNEVAQYIHDNLMTSVNRHLIHHSLLFFNFSYLSSKIEENKEIFNDAEFLKVFFNDLCSNDCYVLVDYLLNNMDIDINAHVIILVMIIFNTISIDISFLYYFKSSLF</sequence>
<evidence type="ECO:0000313" key="2">
    <source>
        <dbReference type="EMBL" id="KAK8834744.1"/>
    </source>
</evidence>
<evidence type="ECO:0000313" key="4">
    <source>
        <dbReference type="Proteomes" id="UP001470230"/>
    </source>
</evidence>
<dbReference type="SUPFAM" id="SSF48403">
    <property type="entry name" value="Ankyrin repeat"/>
    <property type="match status" value="1"/>
</dbReference>
<dbReference type="EMBL" id="JAPFFF010000008">
    <property type="protein sequence ID" value="KAK8883808.1"/>
    <property type="molecule type" value="Genomic_DNA"/>
</dbReference>
<evidence type="ECO:0000313" key="3">
    <source>
        <dbReference type="EMBL" id="KAK8883808.1"/>
    </source>
</evidence>
<evidence type="ECO:0008006" key="5">
    <source>
        <dbReference type="Google" id="ProtNLM"/>
    </source>
</evidence>
<dbReference type="EMBL" id="JAPFFF010000326">
    <property type="protein sequence ID" value="KAK8834744.1"/>
    <property type="molecule type" value="Genomic_DNA"/>
</dbReference>
<comment type="caution">
    <text evidence="2">The sequence shown here is derived from an EMBL/GenBank/DDBJ whole genome shotgun (WGS) entry which is preliminary data.</text>
</comment>